<evidence type="ECO:0000256" key="6">
    <source>
        <dbReference type="ARBA" id="ARBA00023125"/>
    </source>
</evidence>
<evidence type="ECO:0000256" key="3">
    <source>
        <dbReference type="ARBA" id="ARBA00008442"/>
    </source>
</evidence>
<evidence type="ECO:0000256" key="7">
    <source>
        <dbReference type="ARBA" id="ARBA00023242"/>
    </source>
</evidence>
<dbReference type="InterPro" id="IPR028389">
    <property type="entry name" value="POT1"/>
</dbReference>
<protein>
    <recommendedName>
        <fullName evidence="8">Protection of telomeres protein 1 ssDNA-binding domain-containing protein</fullName>
    </recommendedName>
</protein>
<dbReference type="InterPro" id="IPR012340">
    <property type="entry name" value="NA-bd_OB-fold"/>
</dbReference>
<reference evidence="9" key="1">
    <citation type="journal article" date="2022" name="New Phytol.">
        <title>Evolutionary transition to the ectomycorrhizal habit in the genomes of a hyperdiverse lineage of mushroom-forming fungi.</title>
        <authorList>
            <person name="Looney B."/>
            <person name="Miyauchi S."/>
            <person name="Morin E."/>
            <person name="Drula E."/>
            <person name="Courty P.E."/>
            <person name="Kohler A."/>
            <person name="Kuo A."/>
            <person name="LaButti K."/>
            <person name="Pangilinan J."/>
            <person name="Lipzen A."/>
            <person name="Riley R."/>
            <person name="Andreopoulos W."/>
            <person name="He G."/>
            <person name="Johnson J."/>
            <person name="Nolan M."/>
            <person name="Tritt A."/>
            <person name="Barry K.W."/>
            <person name="Grigoriev I.V."/>
            <person name="Nagy L.G."/>
            <person name="Hibbett D."/>
            <person name="Henrissat B."/>
            <person name="Matheny P.B."/>
            <person name="Labbe J."/>
            <person name="Martin F.M."/>
        </authorList>
    </citation>
    <scope>NUCLEOTIDE SEQUENCE</scope>
    <source>
        <strain evidence="9">BPL690</strain>
    </source>
</reference>
<comment type="subcellular location">
    <subcellularLocation>
        <location evidence="2">Chromosome</location>
        <location evidence="2">Telomere</location>
    </subcellularLocation>
    <subcellularLocation>
        <location evidence="1">Nucleus</location>
    </subcellularLocation>
</comment>
<dbReference type="GO" id="GO:0010521">
    <property type="term" value="F:telomerase inhibitor activity"/>
    <property type="evidence" value="ECO:0007669"/>
    <property type="project" value="TreeGrafter"/>
</dbReference>
<dbReference type="InterPro" id="IPR032042">
    <property type="entry name" value="POT1PC"/>
</dbReference>
<dbReference type="SUPFAM" id="SSF50249">
    <property type="entry name" value="Nucleic acid-binding proteins"/>
    <property type="match status" value="1"/>
</dbReference>
<evidence type="ECO:0000256" key="2">
    <source>
        <dbReference type="ARBA" id="ARBA00004574"/>
    </source>
</evidence>
<evidence type="ECO:0000259" key="8">
    <source>
        <dbReference type="Pfam" id="PF16686"/>
    </source>
</evidence>
<dbReference type="EMBL" id="WTXG01000003">
    <property type="protein sequence ID" value="KAI0306301.1"/>
    <property type="molecule type" value="Genomic_DNA"/>
</dbReference>
<dbReference type="GO" id="GO:0098505">
    <property type="term" value="F:G-rich strand telomeric DNA binding"/>
    <property type="evidence" value="ECO:0007669"/>
    <property type="project" value="TreeGrafter"/>
</dbReference>
<keyword evidence="4" id="KW-0158">Chromosome</keyword>
<keyword evidence="7" id="KW-0539">Nucleus</keyword>
<keyword evidence="6" id="KW-0238">DNA-binding</keyword>
<keyword evidence="10" id="KW-1185">Reference proteome</keyword>
<accession>A0AAD4QRU1</accession>
<evidence type="ECO:0000313" key="10">
    <source>
        <dbReference type="Proteomes" id="UP001203297"/>
    </source>
</evidence>
<proteinExistence type="inferred from homology"/>
<gene>
    <name evidence="9" type="ORF">B0F90DRAFT_731930</name>
</gene>
<dbReference type="GO" id="GO:0032210">
    <property type="term" value="P:regulation of telomere maintenance via telomerase"/>
    <property type="evidence" value="ECO:0007669"/>
    <property type="project" value="TreeGrafter"/>
</dbReference>
<dbReference type="Proteomes" id="UP001203297">
    <property type="component" value="Unassembled WGS sequence"/>
</dbReference>
<sequence length="544" mass="61398">MQWAIYDPATEGLSQPDLSLCVGYRPHHPPSWHVLPPETEYCARLAKWWAAVQWTRSKRQGTAVQIGGGRVVATVPKQAVRKHLLISEADPAREPRGYFNCTVEILHGHKNLVSDIYSIYVTDYTSKAGTFVEHSSEWCPVSLAERVLRIEMWRDKAVALAQQMKPGDYWSLDNVRMKVSNGGYVEGSFSEAAKARKLSITEVDTNLYLQSLLKRKKAWEENDASPHVFPHKLFSEVELQSIFDCTVEVLHAEYNTAGTSILYVTDYTERGDLATLPMARWSRDLQGRIVTLELHGQQSKMAVRVDNGAFFTVKHMRLIERIMGVGKVVGRIGGPDRLVHKLNVNSPNDELKRLLERKREWEGENTVAVKQNESITTIARVLKSSERVERFRVRARVIGTFPLHLKDCVVRCCKSCSEQVPVGRDTCASCSEYEGAAPEWENIFHLFLRLQDEHGNAQITVTVDQNSNILKGLSADDVMNSSGFTDVVRERLADFIGNLEAVQMANSQGRMLEAKVPVSEFTVESWYVQEGEDESLKSIAYGLI</sequence>
<name>A0AAD4QRU1_9AGAM</name>
<organism evidence="9 10">
    <name type="scientific">Multifurca ochricompacta</name>
    <dbReference type="NCBI Taxonomy" id="376703"/>
    <lineage>
        <taxon>Eukaryota</taxon>
        <taxon>Fungi</taxon>
        <taxon>Dikarya</taxon>
        <taxon>Basidiomycota</taxon>
        <taxon>Agaricomycotina</taxon>
        <taxon>Agaricomycetes</taxon>
        <taxon>Russulales</taxon>
        <taxon>Russulaceae</taxon>
        <taxon>Multifurca</taxon>
    </lineage>
</organism>
<dbReference type="GO" id="GO:0000783">
    <property type="term" value="C:nuclear telomere cap complex"/>
    <property type="evidence" value="ECO:0007669"/>
    <property type="project" value="TreeGrafter"/>
</dbReference>
<feature type="domain" description="Protection of telomeres protein 1 ssDNA-binding" evidence="8">
    <location>
        <begin position="95"/>
        <end position="221"/>
    </location>
</feature>
<dbReference type="AlphaFoldDB" id="A0AAD4QRU1"/>
<dbReference type="PANTHER" id="PTHR14513:SF0">
    <property type="entry name" value="PROTECTION OF TELOMERES PROTEIN 1"/>
    <property type="match status" value="1"/>
</dbReference>
<evidence type="ECO:0000256" key="4">
    <source>
        <dbReference type="ARBA" id="ARBA00022454"/>
    </source>
</evidence>
<evidence type="ECO:0000313" key="9">
    <source>
        <dbReference type="EMBL" id="KAI0306301.1"/>
    </source>
</evidence>
<evidence type="ECO:0000256" key="5">
    <source>
        <dbReference type="ARBA" id="ARBA00022895"/>
    </source>
</evidence>
<comment type="similarity">
    <text evidence="3">Belongs to the telombin family.</text>
</comment>
<evidence type="ECO:0000256" key="1">
    <source>
        <dbReference type="ARBA" id="ARBA00004123"/>
    </source>
</evidence>
<dbReference type="GO" id="GO:0016233">
    <property type="term" value="P:telomere capping"/>
    <property type="evidence" value="ECO:0007669"/>
    <property type="project" value="TreeGrafter"/>
</dbReference>
<comment type="caution">
    <text evidence="9">The sequence shown here is derived from an EMBL/GenBank/DDBJ whole genome shotgun (WGS) entry which is preliminary data.</text>
</comment>
<dbReference type="Pfam" id="PF16686">
    <property type="entry name" value="POT1PC"/>
    <property type="match status" value="1"/>
</dbReference>
<keyword evidence="5" id="KW-0779">Telomere</keyword>
<dbReference type="PANTHER" id="PTHR14513">
    <property type="entry name" value="PROTECTION OF TELOMERES 1"/>
    <property type="match status" value="1"/>
</dbReference>
<dbReference type="Gene3D" id="2.40.50.140">
    <property type="entry name" value="Nucleic acid-binding proteins"/>
    <property type="match status" value="3"/>
</dbReference>